<sequence length="58" mass="7237">MQNYTLFHFPQNNSQENIHFNLLFNVYKYFKNLKNTHTPYIYRAEHLQTEQYFSLFAE</sequence>
<gene>
    <name evidence="1" type="ORF">HMPREF1991_03074</name>
</gene>
<name>A0A069QDZ7_HOYLO</name>
<dbReference type="EMBL" id="JNGW01000134">
    <property type="protein sequence ID" value="KDR50892.1"/>
    <property type="molecule type" value="Genomic_DNA"/>
</dbReference>
<dbReference type="PATRIC" id="fig|1122985.7.peg.3179"/>
<proteinExistence type="predicted"/>
<protein>
    <submittedName>
        <fullName evidence="1">Uncharacterized protein</fullName>
    </submittedName>
</protein>
<accession>A0A069QDZ7</accession>
<evidence type="ECO:0000313" key="1">
    <source>
        <dbReference type="EMBL" id="KDR50892.1"/>
    </source>
</evidence>
<reference evidence="1 2" key="1">
    <citation type="submission" date="2013-08" db="EMBL/GenBank/DDBJ databases">
        <authorList>
            <person name="Weinstock G."/>
            <person name="Sodergren E."/>
            <person name="Wylie T."/>
            <person name="Fulton L."/>
            <person name="Fulton R."/>
            <person name="Fronick C."/>
            <person name="O'Laughlin M."/>
            <person name="Godfrey J."/>
            <person name="Miner T."/>
            <person name="Herter B."/>
            <person name="Appelbaum E."/>
            <person name="Cordes M."/>
            <person name="Lek S."/>
            <person name="Wollam A."/>
            <person name="Pepin K.H."/>
            <person name="Palsikar V.B."/>
            <person name="Mitreva M."/>
            <person name="Wilson R.K."/>
        </authorList>
    </citation>
    <scope>NUCLEOTIDE SEQUENCE [LARGE SCALE GENOMIC DNA]</scope>
    <source>
        <strain evidence="1 2">ATCC 15930</strain>
    </source>
</reference>
<dbReference type="Proteomes" id="UP000027442">
    <property type="component" value="Unassembled WGS sequence"/>
</dbReference>
<comment type="caution">
    <text evidence="1">The sequence shown here is derived from an EMBL/GenBank/DDBJ whole genome shotgun (WGS) entry which is preliminary data.</text>
</comment>
<keyword evidence="2" id="KW-1185">Reference proteome</keyword>
<dbReference type="HOGENOM" id="CLU_2975506_0_0_10"/>
<dbReference type="AlphaFoldDB" id="A0A069QDZ7"/>
<evidence type="ECO:0000313" key="2">
    <source>
        <dbReference type="Proteomes" id="UP000027442"/>
    </source>
</evidence>
<organism evidence="1 2">
    <name type="scientific">Hoylesella loescheii DSM 19665 = JCM 12249 = ATCC 15930</name>
    <dbReference type="NCBI Taxonomy" id="1122985"/>
    <lineage>
        <taxon>Bacteria</taxon>
        <taxon>Pseudomonadati</taxon>
        <taxon>Bacteroidota</taxon>
        <taxon>Bacteroidia</taxon>
        <taxon>Bacteroidales</taxon>
        <taxon>Prevotellaceae</taxon>
        <taxon>Hoylesella</taxon>
    </lineage>
</organism>